<sequence length="1027" mass="104313">MNQIYKVIWNVSRQVWMAVGELTNSRGKSKSAASLPPFTGSSSLSLIRSMVSTLLLLALSAGPVWAEVATTGNVNPIQDPNPSASWNLGGNNLFVGDTGVGSLFIDGGSTVSNNFGYIGRYDGDNGSVTVDGSGSSWTNTSMLFVGLAGDGSLAINNGGTVSNTLGYIGSSASSSGWVTVDGANSSWINSEELTVGRSGTGSLTISNGGAVSNTLGSIGGNSAGNGSVTVDGANSSWTNSSSIYVGEYGTGSLDISNGGAVSNTIGVIGRWSGSNGSVTVDGTDSSWINSTDLTVGRAGTGSLSISNGAVVETNSGAGTLTIANQASATGTVNIGAAAGETAVAAGTLSAANVAFGAGTGKLVFNHTEAAYEFAPTISGAGSVELHSGKTIFTGANTYSGGTSINAGTLQVGNGGTSGSVIGDISNNGSLVFNRSDSVTYADVISGTGSLTQSGAGSLTLTGNNTYSGVTSINAGTLQIGNGGTSGSISGDISNNGSLVFNRTDSQTFAGDISGAGSINLASGSTRFTGNLSSYTGTFSNDATLSVADGETLTLGGNYNQTVDGLFNMGASSSSSFGKLSIDGTGTFAADSKINVDVTSEKNLANGATLSGVISAGTLTASTFNVTDNSALFNFSAAINGNQVDLKVSAASSSGVTKSVTATGFNPGLGAARVLDGFVSGGTTGTDMDNVVTAFGNLSTDQQISDAVAETLPLLVSGTTQVATGTLRSTNRVIQARQSGFSGLSSGDGFFTDKNVWVKPVGSWTTQDERNGVSGYRAESYGLVGGMDGELNAQTRLGFALSYMSSDVKGRDSASGNKVDIDAYQAIFYGSRSLQNHPDIELNWQASLGMNKNEGKRTMRFIGRTAKADYDSYTAQIGVGAGKRFELNDTTTVIPGIRLDYAYIKDESYTEKGADALNMKVNSLHVDELIVMAQSHLSHQLNDTTSLTANAGLGYDFINDTTSLTASYSGGGAAFTTKGIDPSPWLGRAGVGMNFITSDTSEVTASYELEGREDFLNQTASVKFRWMF</sequence>
<dbReference type="Pfam" id="PF13018">
    <property type="entry name" value="ESPR"/>
    <property type="match status" value="1"/>
</dbReference>
<proteinExistence type="predicted"/>
<dbReference type="InterPro" id="IPR012332">
    <property type="entry name" value="Autotransporter_pectin_lyase_C"/>
</dbReference>
<evidence type="ECO:0000313" key="4">
    <source>
        <dbReference type="EMBL" id="ODN67373.1"/>
    </source>
</evidence>
<dbReference type="Pfam" id="PF12951">
    <property type="entry name" value="PATR"/>
    <property type="match status" value="2"/>
</dbReference>
<dbReference type="Proteomes" id="UP000094379">
    <property type="component" value="Unassembled WGS sequence"/>
</dbReference>
<dbReference type="SMART" id="SM00869">
    <property type="entry name" value="Autotransporter"/>
    <property type="match status" value="1"/>
</dbReference>
<reference evidence="4 5" key="1">
    <citation type="submission" date="2016-07" db="EMBL/GenBank/DDBJ databases">
        <title>Draft Genome Sequence of Methylophaga muralis Bur 1.</title>
        <authorList>
            <person name="Vasilenko O.V."/>
            <person name="Doronina N.V."/>
            <person name="Shmareva M.N."/>
            <person name="Tarlachkov S.V."/>
            <person name="Mustakhimov I."/>
            <person name="Trotsenko Y.A."/>
        </authorList>
    </citation>
    <scope>NUCLEOTIDE SEQUENCE [LARGE SCALE GENOMIC DNA]</scope>
    <source>
        <strain evidence="4 5">Bur 1</strain>
    </source>
</reference>
<dbReference type="Gene3D" id="2.160.20.20">
    <property type="match status" value="1"/>
</dbReference>
<dbReference type="PATRIC" id="fig|291169.3.peg.911"/>
<dbReference type="InterPro" id="IPR030895">
    <property type="entry name" value="T5SS_PEPC_rpt"/>
</dbReference>
<evidence type="ECO:0000313" key="5">
    <source>
        <dbReference type="Proteomes" id="UP000094379"/>
    </source>
</evidence>
<evidence type="ECO:0000256" key="2">
    <source>
        <dbReference type="ARBA" id="ARBA00023026"/>
    </source>
</evidence>
<dbReference type="InterPro" id="IPR011050">
    <property type="entry name" value="Pectin_lyase_fold/virulence"/>
</dbReference>
<keyword evidence="1" id="KW-0732">Signal</keyword>
<comment type="caution">
    <text evidence="4">The sequence shown here is derived from an EMBL/GenBank/DDBJ whole genome shotgun (WGS) entry which is preliminary data.</text>
</comment>
<dbReference type="RefSeq" id="WP_069295434.1">
    <property type="nucleotide sequence ID" value="NZ_MCRI01000006.1"/>
</dbReference>
<dbReference type="EMBL" id="MCRI01000006">
    <property type="protein sequence ID" value="ODN67373.1"/>
    <property type="molecule type" value="Genomic_DNA"/>
</dbReference>
<dbReference type="AlphaFoldDB" id="A0A1E3GTJ9"/>
<dbReference type="NCBIfam" id="TIGR04393">
    <property type="entry name" value="rpt_T5SS_PEPC"/>
    <property type="match status" value="4"/>
</dbReference>
<dbReference type="Gene3D" id="2.40.128.130">
    <property type="entry name" value="Autotransporter beta-domain"/>
    <property type="match status" value="1"/>
</dbReference>
<gene>
    <name evidence="4" type="primary">ompB_1</name>
    <name evidence="4" type="ORF">A9E74_00907</name>
</gene>
<dbReference type="SUPFAM" id="SSF103515">
    <property type="entry name" value="Autotransporter"/>
    <property type="match status" value="1"/>
</dbReference>
<dbReference type="InterPro" id="IPR024973">
    <property type="entry name" value="ESPR"/>
</dbReference>
<dbReference type="InterPro" id="IPR006315">
    <property type="entry name" value="OM_autotransptr_brl_dom"/>
</dbReference>
<feature type="domain" description="Autotransporter" evidence="3">
    <location>
        <begin position="748"/>
        <end position="1027"/>
    </location>
</feature>
<dbReference type="SUPFAM" id="SSF51126">
    <property type="entry name" value="Pectin lyase-like"/>
    <property type="match status" value="1"/>
</dbReference>
<dbReference type="InterPro" id="IPR005546">
    <property type="entry name" value="Autotransporte_beta"/>
</dbReference>
<organism evidence="4 5">
    <name type="scientific">Methylophaga muralis</name>
    <dbReference type="NCBI Taxonomy" id="291169"/>
    <lineage>
        <taxon>Bacteria</taxon>
        <taxon>Pseudomonadati</taxon>
        <taxon>Pseudomonadota</taxon>
        <taxon>Gammaproteobacteria</taxon>
        <taxon>Thiotrichales</taxon>
        <taxon>Piscirickettsiaceae</taxon>
        <taxon>Methylophaga</taxon>
    </lineage>
</organism>
<keyword evidence="2" id="KW-0843">Virulence</keyword>
<accession>A0A1E3GTJ9</accession>
<dbReference type="NCBIfam" id="TIGR02601">
    <property type="entry name" value="autotrns_rpt"/>
    <property type="match status" value="2"/>
</dbReference>
<keyword evidence="5" id="KW-1185">Reference proteome</keyword>
<name>A0A1E3GTJ9_9GAMM</name>
<dbReference type="Pfam" id="PF03797">
    <property type="entry name" value="Autotransporter"/>
    <property type="match status" value="1"/>
</dbReference>
<protein>
    <submittedName>
        <fullName evidence="4">Outer membrane protein B</fullName>
    </submittedName>
</protein>
<dbReference type="GO" id="GO:0019867">
    <property type="term" value="C:outer membrane"/>
    <property type="evidence" value="ECO:0007669"/>
    <property type="project" value="InterPro"/>
</dbReference>
<evidence type="ECO:0000259" key="3">
    <source>
        <dbReference type="PROSITE" id="PS51208"/>
    </source>
</evidence>
<dbReference type="NCBIfam" id="TIGR01414">
    <property type="entry name" value="autotrans_barl"/>
    <property type="match status" value="1"/>
</dbReference>
<evidence type="ECO:0000256" key="1">
    <source>
        <dbReference type="ARBA" id="ARBA00022729"/>
    </source>
</evidence>
<dbReference type="PROSITE" id="PS51208">
    <property type="entry name" value="AUTOTRANSPORTER"/>
    <property type="match status" value="1"/>
</dbReference>
<dbReference type="STRING" id="291169.A9E74_00907"/>
<dbReference type="InterPro" id="IPR013425">
    <property type="entry name" value="Autotrns_rpt"/>
</dbReference>
<dbReference type="InterPro" id="IPR036709">
    <property type="entry name" value="Autotransporte_beta_dom_sf"/>
</dbReference>